<dbReference type="CDD" id="cd07016">
    <property type="entry name" value="S14_ClpP_1"/>
    <property type="match status" value="1"/>
</dbReference>
<name>A0AA40X7F6_PEDPE</name>
<dbReference type="GO" id="GO:0004252">
    <property type="term" value="F:serine-type endopeptidase activity"/>
    <property type="evidence" value="ECO:0007669"/>
    <property type="project" value="InterPro"/>
</dbReference>
<dbReference type="GO" id="GO:0006515">
    <property type="term" value="P:protein quality control for misfolded or incompletely synthesized proteins"/>
    <property type="evidence" value="ECO:0007669"/>
    <property type="project" value="TreeGrafter"/>
</dbReference>
<dbReference type="GO" id="GO:0009368">
    <property type="term" value="C:endopeptidase Clp complex"/>
    <property type="evidence" value="ECO:0007669"/>
    <property type="project" value="TreeGrafter"/>
</dbReference>
<comment type="similarity">
    <text evidence="1 6">Belongs to the peptidase S14 family.</text>
</comment>
<dbReference type="InterPro" id="IPR001907">
    <property type="entry name" value="ClpP"/>
</dbReference>
<dbReference type="NCBIfam" id="NF045542">
    <property type="entry name" value="Clp_rel_HeadMat"/>
    <property type="match status" value="1"/>
</dbReference>
<keyword evidence="5" id="KW-0720">Serine protease</keyword>
<dbReference type="PRINTS" id="PR00127">
    <property type="entry name" value="CLPPROTEASEP"/>
</dbReference>
<dbReference type="Proteomes" id="UP000743107">
    <property type="component" value="Unassembled WGS sequence"/>
</dbReference>
<evidence type="ECO:0000256" key="3">
    <source>
        <dbReference type="ARBA" id="ARBA00022670"/>
    </source>
</evidence>
<dbReference type="AlphaFoldDB" id="A0AA40X7F6"/>
<evidence type="ECO:0000256" key="1">
    <source>
        <dbReference type="ARBA" id="ARBA00007039"/>
    </source>
</evidence>
<dbReference type="EMBL" id="JADOFV010000001">
    <property type="protein sequence ID" value="MBF7126435.1"/>
    <property type="molecule type" value="Genomic_DNA"/>
</dbReference>
<organism evidence="7 8">
    <name type="scientific">Pediococcus pentosaceus</name>
    <dbReference type="NCBI Taxonomy" id="1255"/>
    <lineage>
        <taxon>Bacteria</taxon>
        <taxon>Bacillati</taxon>
        <taxon>Bacillota</taxon>
        <taxon>Bacilli</taxon>
        <taxon>Lactobacillales</taxon>
        <taxon>Lactobacillaceae</taxon>
        <taxon>Pediococcus</taxon>
    </lineage>
</organism>
<dbReference type="GO" id="GO:0004176">
    <property type="term" value="F:ATP-dependent peptidase activity"/>
    <property type="evidence" value="ECO:0007669"/>
    <property type="project" value="InterPro"/>
</dbReference>
<proteinExistence type="inferred from homology"/>
<keyword evidence="4" id="KW-0378">Hydrolase</keyword>
<keyword evidence="3 7" id="KW-0645">Protease</keyword>
<reference evidence="7" key="1">
    <citation type="submission" date="2020-11" db="EMBL/GenBank/DDBJ databases">
        <title>Antibiotic susceptibility profiles of Pediococcus pentosaceus from various origins and their implications for the safety assessment of strains with food-technology applications.</title>
        <authorList>
            <person name="Shani N."/>
            <person name="Oberhaensli S."/>
            <person name="Arias E."/>
        </authorList>
    </citation>
    <scope>NUCLEOTIDE SEQUENCE</scope>
    <source>
        <strain evidence="7">FAM 19164</strain>
    </source>
</reference>
<comment type="caution">
    <text evidence="7">The sequence shown here is derived from an EMBL/GenBank/DDBJ whole genome shotgun (WGS) entry which is preliminary data.</text>
</comment>
<dbReference type="PANTHER" id="PTHR10381">
    <property type="entry name" value="ATP-DEPENDENT CLP PROTEASE PROTEOLYTIC SUBUNIT"/>
    <property type="match status" value="1"/>
</dbReference>
<evidence type="ECO:0000256" key="2">
    <source>
        <dbReference type="ARBA" id="ARBA00022490"/>
    </source>
</evidence>
<evidence type="ECO:0000256" key="5">
    <source>
        <dbReference type="ARBA" id="ARBA00022825"/>
    </source>
</evidence>
<dbReference type="InterPro" id="IPR023562">
    <property type="entry name" value="ClpP/TepA"/>
</dbReference>
<evidence type="ECO:0000313" key="8">
    <source>
        <dbReference type="Proteomes" id="UP000743107"/>
    </source>
</evidence>
<dbReference type="InterPro" id="IPR029045">
    <property type="entry name" value="ClpP/crotonase-like_dom_sf"/>
</dbReference>
<accession>A0AA40X7F6</accession>
<dbReference type="RefSeq" id="WP_159251215.1">
    <property type="nucleotide sequence ID" value="NZ_CP028264.1"/>
</dbReference>
<evidence type="ECO:0000313" key="7">
    <source>
        <dbReference type="EMBL" id="MBF7126435.1"/>
    </source>
</evidence>
<evidence type="ECO:0000256" key="4">
    <source>
        <dbReference type="ARBA" id="ARBA00022801"/>
    </source>
</evidence>
<dbReference type="Gene3D" id="3.90.226.10">
    <property type="entry name" value="2-enoyl-CoA Hydratase, Chain A, domain 1"/>
    <property type="match status" value="1"/>
</dbReference>
<protein>
    <recommendedName>
        <fullName evidence="6">ATP-dependent Clp protease proteolytic subunit</fullName>
    </recommendedName>
</protein>
<evidence type="ECO:0000256" key="6">
    <source>
        <dbReference type="RuleBase" id="RU003567"/>
    </source>
</evidence>
<dbReference type="Pfam" id="PF00574">
    <property type="entry name" value="CLP_protease"/>
    <property type="match status" value="1"/>
</dbReference>
<dbReference type="GO" id="GO:0051117">
    <property type="term" value="F:ATPase binding"/>
    <property type="evidence" value="ECO:0007669"/>
    <property type="project" value="TreeGrafter"/>
</dbReference>
<sequence length="246" mass="26683">MTVKIDIKGPIISDENSAFYDYFNLPYTSPSVINNELSGKTDEVELIINSNGGDVYAASDIWTSLKSYSGKVTAKIYGMAASAASVIAMGADTLEMSPTARMMIHNSSTYGEGNHNDFDKISDVLKGTDKSIAQAYMGKTGKSEKEVLDIMAKTSFYTADEALEAGLIDSVINFKNDNTEEAPLFENSNSGMIPQTVIDKFATVALDAPISSDLVKDVADEVVKKLKNVDTHKSKNEQVNIDPFVF</sequence>
<gene>
    <name evidence="7" type="ORF">ITQ97_01100</name>
</gene>
<dbReference type="PANTHER" id="PTHR10381:SF70">
    <property type="entry name" value="ATP-DEPENDENT CLP PROTEASE PROTEOLYTIC SUBUNIT"/>
    <property type="match status" value="1"/>
</dbReference>
<keyword evidence="2" id="KW-0963">Cytoplasm</keyword>
<dbReference type="SUPFAM" id="SSF52096">
    <property type="entry name" value="ClpP/crotonase"/>
    <property type="match status" value="1"/>
</dbReference>